<protein>
    <recommendedName>
        <fullName evidence="5 8">Aldose 1-epimerase</fullName>
        <ecNumber evidence="4 8">5.1.3.3</ecNumber>
    </recommendedName>
</protein>
<comment type="similarity">
    <text evidence="3 8">Belongs to the aldose epimerase family.</text>
</comment>
<evidence type="ECO:0000313" key="13">
    <source>
        <dbReference type="Proteomes" id="UP000230282"/>
    </source>
</evidence>
<evidence type="ECO:0000256" key="10">
    <source>
        <dbReference type="PIRSR" id="PIRSR005096-2"/>
    </source>
</evidence>
<dbReference type="Pfam" id="PF01263">
    <property type="entry name" value="Aldose_epim"/>
    <property type="match status" value="1"/>
</dbReference>
<dbReference type="SUPFAM" id="SSF74650">
    <property type="entry name" value="Galactose mutarotase-like"/>
    <property type="match status" value="1"/>
</dbReference>
<feature type="binding site" evidence="10">
    <location>
        <position position="244"/>
    </location>
    <ligand>
        <name>beta-D-galactose</name>
        <dbReference type="ChEBI" id="CHEBI:27667"/>
    </ligand>
</feature>
<dbReference type="InterPro" id="IPR014718">
    <property type="entry name" value="GH-type_carb-bd"/>
</dbReference>
<dbReference type="InterPro" id="IPR047215">
    <property type="entry name" value="Galactose_mutarotase-like"/>
</dbReference>
<dbReference type="NCBIfam" id="TIGR02636">
    <property type="entry name" value="galM_Leloir"/>
    <property type="match status" value="1"/>
</dbReference>
<dbReference type="InterPro" id="IPR018052">
    <property type="entry name" value="Ald1_epimerase_CS"/>
</dbReference>
<dbReference type="EC" id="5.1.3.3" evidence="4 8"/>
<evidence type="ECO:0000256" key="4">
    <source>
        <dbReference type="ARBA" id="ARBA00013185"/>
    </source>
</evidence>
<evidence type="ECO:0000256" key="3">
    <source>
        <dbReference type="ARBA" id="ARBA00006206"/>
    </source>
</evidence>
<dbReference type="Gene3D" id="2.70.98.10">
    <property type="match status" value="1"/>
</dbReference>
<dbReference type="RefSeq" id="WP_100296207.1">
    <property type="nucleotide sequence ID" value="NZ_PHGZ01000007.1"/>
</dbReference>
<evidence type="ECO:0000256" key="11">
    <source>
        <dbReference type="PIRSR" id="PIRSR005096-3"/>
    </source>
</evidence>
<evidence type="ECO:0000256" key="6">
    <source>
        <dbReference type="ARBA" id="ARBA00023235"/>
    </source>
</evidence>
<dbReference type="GO" id="GO:0004034">
    <property type="term" value="F:aldose 1-epimerase activity"/>
    <property type="evidence" value="ECO:0007669"/>
    <property type="project" value="UniProtKB-EC"/>
</dbReference>
<reference evidence="12 13" key="1">
    <citation type="submission" date="2017-11" db="EMBL/GenBank/DDBJ databases">
        <title>Reclassification of Bisgaard taxon 5 as Caviibacterium pharyngocola gen. nov., sp. nov.</title>
        <authorList>
            <person name="Christensen H."/>
        </authorList>
    </citation>
    <scope>NUCLEOTIDE SEQUENCE [LARGE SCALE GENOMIC DNA]</scope>
    <source>
        <strain evidence="12 13">7_3</strain>
    </source>
</reference>
<dbReference type="InterPro" id="IPR008183">
    <property type="entry name" value="Aldose_1/G6P_1-epimerase"/>
</dbReference>
<dbReference type="InterPro" id="IPR013458">
    <property type="entry name" value="Ald_epimerase_bac"/>
</dbReference>
<dbReference type="PANTHER" id="PTHR10091:SF0">
    <property type="entry name" value="GALACTOSE MUTAROTASE"/>
    <property type="match status" value="1"/>
</dbReference>
<accession>A0A2M8RXB3</accession>
<comment type="caution">
    <text evidence="12">The sequence shown here is derived from an EMBL/GenBank/DDBJ whole genome shotgun (WGS) entry which is preliminary data.</text>
</comment>
<dbReference type="GO" id="GO:0030246">
    <property type="term" value="F:carbohydrate binding"/>
    <property type="evidence" value="ECO:0007669"/>
    <property type="project" value="InterPro"/>
</dbReference>
<dbReference type="InterPro" id="IPR015443">
    <property type="entry name" value="Aldose_1-epimerase"/>
</dbReference>
<feature type="active site" description="Proton donor" evidence="9">
    <location>
        <position position="173"/>
    </location>
</feature>
<dbReference type="GO" id="GO:0033499">
    <property type="term" value="P:galactose catabolic process via UDP-galactose, Leloir pathway"/>
    <property type="evidence" value="ECO:0007669"/>
    <property type="project" value="TreeGrafter"/>
</dbReference>
<evidence type="ECO:0000256" key="1">
    <source>
        <dbReference type="ARBA" id="ARBA00001614"/>
    </source>
</evidence>
<dbReference type="PIRSF" id="PIRSF005096">
    <property type="entry name" value="GALM"/>
    <property type="match status" value="1"/>
</dbReference>
<dbReference type="AlphaFoldDB" id="A0A2M8RXB3"/>
<comment type="pathway">
    <text evidence="2 8">Carbohydrate metabolism; hexose metabolism.</text>
</comment>
<dbReference type="Proteomes" id="UP000230282">
    <property type="component" value="Unassembled WGS sequence"/>
</dbReference>
<dbReference type="UniPathway" id="UPA00242"/>
<dbReference type="InterPro" id="IPR011013">
    <property type="entry name" value="Gal_mutarotase_sf_dom"/>
</dbReference>
<dbReference type="OrthoDB" id="9779408at2"/>
<name>A0A2M8RXB3_9PAST</name>
<keyword evidence="13" id="KW-1185">Reference proteome</keyword>
<feature type="binding site" evidence="11">
    <location>
        <begin position="173"/>
        <end position="175"/>
    </location>
    <ligand>
        <name>beta-D-galactose</name>
        <dbReference type="ChEBI" id="CHEBI:27667"/>
    </ligand>
</feature>
<dbReference type="CDD" id="cd09019">
    <property type="entry name" value="galactose_mutarotase_like"/>
    <property type="match status" value="1"/>
</dbReference>
<evidence type="ECO:0000256" key="7">
    <source>
        <dbReference type="ARBA" id="ARBA00023277"/>
    </source>
</evidence>
<dbReference type="NCBIfam" id="NF008277">
    <property type="entry name" value="PRK11055.1"/>
    <property type="match status" value="1"/>
</dbReference>
<evidence type="ECO:0000256" key="2">
    <source>
        <dbReference type="ARBA" id="ARBA00005028"/>
    </source>
</evidence>
<gene>
    <name evidence="12" type="primary">galM</name>
    <name evidence="12" type="ORF">CVP04_03880</name>
</gene>
<sequence length="341" mass="38005">MLRISRAGSAPDGLPFQQFCLTNGRGMKIRLTDWGATWISCKVPTEKGLQEVLLSCALQDYPKQGAFLGATVGRYANRIANGRFRLNGKTVNLTKNQGKHQLHGGNGFDKVRWQVEKCGDNFVCFSHFSPHGDQGFEGNVQAKVTYRLTEENGVEITFEAQTDQDTPLNLTNHAYFNLVDAETGADVRQHHLQLNADYFLPVDREGIPSSPLKAVADTAFDFTKAKAIARDFLQQEQCLTKGYDHSFLLRRGEEKPCAILTALDSPIRLEMFTTQPALQVYTGNYLAGTPNAKGGRYADYAGIALEAQSLPDTPNHPEWYRFGGITQAGKPYFHRTVYRFA</sequence>
<keyword evidence="7 8" id="KW-0119">Carbohydrate metabolism</keyword>
<evidence type="ECO:0000256" key="5">
    <source>
        <dbReference type="ARBA" id="ARBA00014165"/>
    </source>
</evidence>
<dbReference type="GO" id="GO:0006006">
    <property type="term" value="P:glucose metabolic process"/>
    <property type="evidence" value="ECO:0007669"/>
    <property type="project" value="TreeGrafter"/>
</dbReference>
<dbReference type="PROSITE" id="PS00545">
    <property type="entry name" value="ALDOSE_1_EPIMERASE"/>
    <property type="match status" value="1"/>
</dbReference>
<dbReference type="PANTHER" id="PTHR10091">
    <property type="entry name" value="ALDOSE-1-EPIMERASE"/>
    <property type="match status" value="1"/>
</dbReference>
<dbReference type="EMBL" id="PHGZ01000007">
    <property type="protein sequence ID" value="PJG83517.1"/>
    <property type="molecule type" value="Genomic_DNA"/>
</dbReference>
<dbReference type="GO" id="GO:0005737">
    <property type="term" value="C:cytoplasm"/>
    <property type="evidence" value="ECO:0007669"/>
    <property type="project" value="TreeGrafter"/>
</dbReference>
<evidence type="ECO:0000313" key="12">
    <source>
        <dbReference type="EMBL" id="PJG83517.1"/>
    </source>
</evidence>
<evidence type="ECO:0000256" key="8">
    <source>
        <dbReference type="PIRNR" id="PIRNR005096"/>
    </source>
</evidence>
<comment type="catalytic activity">
    <reaction evidence="1 8">
        <text>alpha-D-glucose = beta-D-glucose</text>
        <dbReference type="Rhea" id="RHEA:10264"/>
        <dbReference type="ChEBI" id="CHEBI:15903"/>
        <dbReference type="ChEBI" id="CHEBI:17925"/>
        <dbReference type="EC" id="5.1.3.3"/>
    </reaction>
</comment>
<feature type="active site" description="Proton acceptor" evidence="9">
    <location>
        <position position="306"/>
    </location>
</feature>
<organism evidence="12 13">
    <name type="scientific">Caviibacterium pharyngocola</name>
    <dbReference type="NCBI Taxonomy" id="28159"/>
    <lineage>
        <taxon>Bacteria</taxon>
        <taxon>Pseudomonadati</taxon>
        <taxon>Pseudomonadota</taxon>
        <taxon>Gammaproteobacteria</taxon>
        <taxon>Pasteurellales</taxon>
        <taxon>Pasteurellaceae</taxon>
        <taxon>Caviibacterium</taxon>
    </lineage>
</organism>
<keyword evidence="6 8" id="KW-0413">Isomerase</keyword>
<proteinExistence type="inferred from homology"/>
<evidence type="ECO:0000256" key="9">
    <source>
        <dbReference type="PIRSR" id="PIRSR005096-1"/>
    </source>
</evidence>
<feature type="binding site" evidence="11">
    <location>
        <begin position="77"/>
        <end position="78"/>
    </location>
    <ligand>
        <name>beta-D-galactose</name>
        <dbReference type="ChEBI" id="CHEBI:27667"/>
    </ligand>
</feature>